<evidence type="ECO:0000259" key="1">
    <source>
        <dbReference type="Pfam" id="PF00586"/>
    </source>
</evidence>
<evidence type="ECO:0000259" key="2">
    <source>
        <dbReference type="Pfam" id="PF02769"/>
    </source>
</evidence>
<evidence type="ECO:0008006" key="4">
    <source>
        <dbReference type="Google" id="ProtNLM"/>
    </source>
</evidence>
<sequence length="339" mass="37119">MSDLEGLTRRLLRQKKSDEEILKRLVQEYVDFKDIDIESAYTLANAVLIECKKSDISKISEPFIKDLLAVNKANVTVGKQGVGCRGAGDFFVHKLIAELSETNRQPYLSPISLDDAGAVKLSDIKGFEGKEDLIIVSKMEGIHSRLSDFPFICGFHVTRACLRDLYIKGAEPISIMIDVHLGDDADVGKLFDFMAGISVIAELSHVPITAGSTLRIGGDMVIGDRLVGGISAIGLVRNNLLARRNIQVGDKILMTEGAGGGTITTTAIYSGNHKVVNETMNIKFLEACNVLLKKEYLKGIRAMCDVTNGGLRGDLYEINYEAKSGVTIYEHRVRELVNP</sequence>
<dbReference type="GO" id="GO:0009228">
    <property type="term" value="P:thiamine biosynthetic process"/>
    <property type="evidence" value="ECO:0007669"/>
    <property type="project" value="InterPro"/>
</dbReference>
<comment type="caution">
    <text evidence="3">The sequence shown here is derived from an EMBL/GenBank/DDBJ whole genome shotgun (WGS) entry which is preliminary data.</text>
</comment>
<organism evidence="3">
    <name type="scientific">marine sediment metagenome</name>
    <dbReference type="NCBI Taxonomy" id="412755"/>
    <lineage>
        <taxon>unclassified sequences</taxon>
        <taxon>metagenomes</taxon>
        <taxon>ecological metagenomes</taxon>
    </lineage>
</organism>
<feature type="domain" description="PurM-like N-terminal" evidence="1">
    <location>
        <begin position="114"/>
        <end position="235"/>
    </location>
</feature>
<dbReference type="InterPro" id="IPR010918">
    <property type="entry name" value="PurM-like_C_dom"/>
</dbReference>
<dbReference type="InterPro" id="IPR036676">
    <property type="entry name" value="PurM-like_C_sf"/>
</dbReference>
<dbReference type="Pfam" id="PF00586">
    <property type="entry name" value="AIRS"/>
    <property type="match status" value="1"/>
</dbReference>
<dbReference type="SUPFAM" id="SSF56042">
    <property type="entry name" value="PurM C-terminal domain-like"/>
    <property type="match status" value="1"/>
</dbReference>
<evidence type="ECO:0000313" key="3">
    <source>
        <dbReference type="EMBL" id="GAH27870.1"/>
    </source>
</evidence>
<feature type="domain" description="PurM-like C-terminal" evidence="2">
    <location>
        <begin position="247"/>
        <end position="334"/>
    </location>
</feature>
<dbReference type="AlphaFoldDB" id="X1F5M0"/>
<name>X1F5M0_9ZZZZ</name>
<feature type="non-terminal residue" evidence="3">
    <location>
        <position position="339"/>
    </location>
</feature>
<gene>
    <name evidence="3" type="ORF">S03H2_02867</name>
</gene>
<dbReference type="Gene3D" id="3.30.1330.10">
    <property type="entry name" value="PurM-like, N-terminal domain"/>
    <property type="match status" value="1"/>
</dbReference>
<dbReference type="SUPFAM" id="SSF55326">
    <property type="entry name" value="PurM N-terminal domain-like"/>
    <property type="match status" value="1"/>
</dbReference>
<dbReference type="InterPro" id="IPR016188">
    <property type="entry name" value="PurM-like_N"/>
</dbReference>
<dbReference type="GO" id="GO:0009030">
    <property type="term" value="F:thiamine-phosphate kinase activity"/>
    <property type="evidence" value="ECO:0007669"/>
    <property type="project" value="InterPro"/>
</dbReference>
<dbReference type="Gene3D" id="3.90.650.10">
    <property type="entry name" value="PurM-like C-terminal domain"/>
    <property type="match status" value="1"/>
</dbReference>
<dbReference type="PANTHER" id="PTHR30270">
    <property type="entry name" value="THIAMINE-MONOPHOSPHATE KINASE"/>
    <property type="match status" value="1"/>
</dbReference>
<reference evidence="3" key="1">
    <citation type="journal article" date="2014" name="Front. Microbiol.">
        <title>High frequency of phylogenetically diverse reductive dehalogenase-homologous genes in deep subseafloor sedimentary metagenomes.</title>
        <authorList>
            <person name="Kawai M."/>
            <person name="Futagami T."/>
            <person name="Toyoda A."/>
            <person name="Takaki Y."/>
            <person name="Nishi S."/>
            <person name="Hori S."/>
            <person name="Arai W."/>
            <person name="Tsubouchi T."/>
            <person name="Morono Y."/>
            <person name="Uchiyama I."/>
            <person name="Ito T."/>
            <person name="Fujiyama A."/>
            <person name="Inagaki F."/>
            <person name="Takami H."/>
        </authorList>
    </citation>
    <scope>NUCLEOTIDE SEQUENCE</scope>
    <source>
        <strain evidence="3">Expedition CK06-06</strain>
    </source>
</reference>
<dbReference type="PANTHER" id="PTHR30270:SF2">
    <property type="entry name" value="HYDROGENASE EXPRESSION_FORMATION PROTEIN"/>
    <property type="match status" value="1"/>
</dbReference>
<dbReference type="InterPro" id="IPR006283">
    <property type="entry name" value="ThiL-like"/>
</dbReference>
<dbReference type="InterPro" id="IPR036921">
    <property type="entry name" value="PurM-like_N_sf"/>
</dbReference>
<proteinExistence type="predicted"/>
<dbReference type="Pfam" id="PF02769">
    <property type="entry name" value="AIRS_C"/>
    <property type="match status" value="1"/>
</dbReference>
<dbReference type="EMBL" id="BARU01001003">
    <property type="protein sequence ID" value="GAH27870.1"/>
    <property type="molecule type" value="Genomic_DNA"/>
</dbReference>
<accession>X1F5M0</accession>
<protein>
    <recommendedName>
        <fullName evidence="4">PurM-like N-terminal domain-containing protein</fullName>
    </recommendedName>
</protein>